<evidence type="ECO:0000313" key="3">
    <source>
        <dbReference type="Proteomes" id="UP000232063"/>
    </source>
</evidence>
<dbReference type="GO" id="GO:0016020">
    <property type="term" value="C:membrane"/>
    <property type="evidence" value="ECO:0007669"/>
    <property type="project" value="InterPro"/>
</dbReference>
<feature type="signal peptide" evidence="1">
    <location>
        <begin position="1"/>
        <end position="20"/>
    </location>
</feature>
<organism evidence="2 3">
    <name type="scientific">Williamsoniiplasma luminosum</name>
    <dbReference type="NCBI Taxonomy" id="214888"/>
    <lineage>
        <taxon>Bacteria</taxon>
        <taxon>Bacillati</taxon>
        <taxon>Mycoplasmatota</taxon>
        <taxon>Mollicutes</taxon>
        <taxon>Entomoplasmatales</taxon>
        <taxon>Williamsoniiplasma</taxon>
    </lineage>
</organism>
<evidence type="ECO:0000256" key="1">
    <source>
        <dbReference type="SAM" id="SignalP"/>
    </source>
</evidence>
<keyword evidence="3" id="KW-1185">Reference proteome</keyword>
<dbReference type="Proteomes" id="UP000232063">
    <property type="component" value="Chromosome"/>
</dbReference>
<dbReference type="PROSITE" id="PS51257">
    <property type="entry name" value="PROKAR_LIPOPROTEIN"/>
    <property type="match status" value="1"/>
</dbReference>
<dbReference type="Pfam" id="PF05215">
    <property type="entry name" value="Spiralin"/>
    <property type="match status" value="3"/>
</dbReference>
<evidence type="ECO:0000313" key="2">
    <source>
        <dbReference type="EMBL" id="ATZ17125.1"/>
    </source>
</evidence>
<name>A0A2K8NTF3_9MOLU</name>
<dbReference type="InterPro" id="IPR007880">
    <property type="entry name" value="Spiralin"/>
</dbReference>
<accession>A0A2K8NTF3</accession>
<proteinExistence type="predicted"/>
<dbReference type="KEGG" id="elj:ELUMI_v1c04000"/>
<protein>
    <submittedName>
        <fullName evidence="2">Uncharacterized protein</fullName>
    </submittedName>
</protein>
<dbReference type="EMBL" id="CP024963">
    <property type="protein sequence ID" value="ATZ17125.1"/>
    <property type="molecule type" value="Genomic_DNA"/>
</dbReference>
<sequence length="289" mass="29324">MKKILTLLSGVGVMATTAGAALTVVSCAGHKNLANMTAGEKPKLFVGMDQTQADAAVEAAMKVFQPKAVIDEDYTVGTITGTLAANAKVKITATTTSKLLTGEIELTAIAKIDLSTAITDVIKTKLALAPGVKLATAKEKVLTAINALANLGLVTEANDIAFTGTAIPASATETTALTAGTFIATAKGTSQYLTGASTINLKLDISGITKPPLTTAKVKTVAQTELLALINALTAKGTMTDVVVGDLDWTGIAWTTVGNNLAAGALTVTAKADNTKVTGTFTITVTTAQ</sequence>
<feature type="chain" id="PRO_5014991842" evidence="1">
    <location>
        <begin position="21"/>
        <end position="289"/>
    </location>
</feature>
<keyword evidence="1" id="KW-0732">Signal</keyword>
<reference evidence="2 3" key="1">
    <citation type="submission" date="2017-11" db="EMBL/GenBank/DDBJ databases">
        <title>Genome sequence of Entomoplasma luminosum PIMN-1 (ATCC 49195).</title>
        <authorList>
            <person name="Lo W.-S."/>
            <person name="Gasparich G.E."/>
            <person name="Kuo C.-H."/>
        </authorList>
    </citation>
    <scope>NUCLEOTIDE SEQUENCE [LARGE SCALE GENOMIC DNA]</scope>
    <source>
        <strain evidence="2 3">PIMN-1</strain>
    </source>
</reference>
<dbReference type="AlphaFoldDB" id="A0A2K8NTF3"/>
<gene>
    <name evidence="2" type="ORF">ELUMI_v1c04000</name>
</gene>
<dbReference type="RefSeq" id="WP_025734153.1">
    <property type="nucleotide sequence ID" value="NZ_CP024963.1"/>
</dbReference>